<dbReference type="GO" id="GO:0004867">
    <property type="term" value="F:serine-type endopeptidase inhibitor activity"/>
    <property type="evidence" value="ECO:0007669"/>
    <property type="project" value="InterPro"/>
</dbReference>
<gene>
    <name evidence="3" type="ORF">AND_003281</name>
</gene>
<reference evidence="3 5" key="1">
    <citation type="journal article" date="2010" name="BMC Genomics">
        <title>Combination of measures distinguishes pre-miRNAs from other stem-loops in the genome of the newly sequenced Anopheles darlingi.</title>
        <authorList>
            <person name="Mendes N.D."/>
            <person name="Freitas A.T."/>
            <person name="Vasconcelos A.T."/>
            <person name="Sagot M.F."/>
        </authorList>
    </citation>
    <scope>NUCLEOTIDE SEQUENCE</scope>
</reference>
<dbReference type="VEuPathDB" id="VectorBase:ADAR2_002537"/>
<reference evidence="4" key="4">
    <citation type="submission" date="2015-06" db="UniProtKB">
        <authorList>
            <consortium name="EnsemblMetazoa"/>
        </authorList>
    </citation>
    <scope>IDENTIFICATION</scope>
</reference>
<protein>
    <submittedName>
        <fullName evidence="3">Serine protease inhibitor 4, serpin-4</fullName>
    </submittedName>
</protein>
<evidence type="ECO:0000313" key="4">
    <source>
        <dbReference type="EnsemblMetazoa" id="ADAC003281-PA"/>
    </source>
</evidence>
<dbReference type="EMBL" id="ADMH02000818">
    <property type="protein sequence ID" value="ETN64960.1"/>
    <property type="molecule type" value="Genomic_DNA"/>
</dbReference>
<dbReference type="AlphaFoldDB" id="W5JQ06"/>
<dbReference type="PANTHER" id="PTHR11461">
    <property type="entry name" value="SERINE PROTEASE INHIBITOR, SERPIN"/>
    <property type="match status" value="1"/>
</dbReference>
<evidence type="ECO:0000259" key="2">
    <source>
        <dbReference type="Pfam" id="PF00079"/>
    </source>
</evidence>
<dbReference type="Gene3D" id="2.30.39.10">
    <property type="entry name" value="Alpha-1-antitrypsin, domain 1"/>
    <property type="match status" value="1"/>
</dbReference>
<evidence type="ECO:0000313" key="5">
    <source>
        <dbReference type="Proteomes" id="UP000000673"/>
    </source>
</evidence>
<dbReference type="eggNOG" id="KOG2392">
    <property type="taxonomic scope" value="Eukaryota"/>
</dbReference>
<sequence length="149" mass="16701">MLVLLPNDRNGLAALEEQLPSLDLLEVTSQMLLKSMQISLPKFKIEFSLDVENDLTALGMRRMFSDSAEFPNLLETDESLKVSKVIHKAFIEVDEKGTEAAAVTYVTIVTASSMSLPLYTEFRADHPFIYVLLSREKNVYFIGKVSNPA</sequence>
<dbReference type="InterPro" id="IPR023796">
    <property type="entry name" value="Serpin_dom"/>
</dbReference>
<proteinExistence type="inferred from homology"/>
<dbReference type="Proteomes" id="UP000000673">
    <property type="component" value="Unassembled WGS sequence"/>
</dbReference>
<dbReference type="InterPro" id="IPR000215">
    <property type="entry name" value="Serpin_fam"/>
</dbReference>
<dbReference type="InterPro" id="IPR042185">
    <property type="entry name" value="Serpin_sf_2"/>
</dbReference>
<accession>W5JQ06</accession>
<evidence type="ECO:0000256" key="1">
    <source>
        <dbReference type="ARBA" id="ARBA00009500"/>
    </source>
</evidence>
<dbReference type="Pfam" id="PF00079">
    <property type="entry name" value="Serpin"/>
    <property type="match status" value="1"/>
</dbReference>
<feature type="domain" description="Serpin" evidence="2">
    <location>
        <begin position="1"/>
        <end position="148"/>
    </location>
</feature>
<evidence type="ECO:0000313" key="3">
    <source>
        <dbReference type="EMBL" id="ETN64960.1"/>
    </source>
</evidence>
<dbReference type="PROSITE" id="PS00284">
    <property type="entry name" value="SERPIN"/>
    <property type="match status" value="1"/>
</dbReference>
<dbReference type="Gene3D" id="6.20.40.10">
    <property type="match status" value="1"/>
</dbReference>
<reference evidence="3" key="2">
    <citation type="submission" date="2010-05" db="EMBL/GenBank/DDBJ databases">
        <authorList>
            <person name="Almeida L.G."/>
            <person name="Nicolas M.F."/>
            <person name="Souza R.C."/>
            <person name="Vasconcelos A.T.R."/>
        </authorList>
    </citation>
    <scope>NUCLEOTIDE SEQUENCE</scope>
</reference>
<dbReference type="InterPro" id="IPR023795">
    <property type="entry name" value="Serpin_CS"/>
</dbReference>
<dbReference type="VEuPathDB" id="VectorBase:ADAC003281"/>
<dbReference type="PANTHER" id="PTHR11461:SF211">
    <property type="entry name" value="GH10112P-RELATED"/>
    <property type="match status" value="1"/>
</dbReference>
<dbReference type="HOGENOM" id="CLU_023330_6_2_1"/>
<reference evidence="3" key="3">
    <citation type="journal article" date="2013" name="Nucleic Acids Res.">
        <title>The genome of Anopheles darlingi, the main neotropical malaria vector.</title>
        <authorList>
            <person name="Marinotti O."/>
            <person name="Cerqueira G.C."/>
            <person name="de Almeida L.G."/>
            <person name="Ferro M.I."/>
            <person name="Loreto E.L."/>
            <person name="Zaha A."/>
            <person name="Teixeira S.M."/>
            <person name="Wespiser A.R."/>
            <person name="Almeida E Silva A."/>
            <person name="Schlindwein A.D."/>
            <person name="Pacheco A.C."/>
            <person name="Silva A.L."/>
            <person name="Graveley B.R."/>
            <person name="Walenz B.P."/>
            <person name="Lima Bde A."/>
            <person name="Ribeiro C.A."/>
            <person name="Nunes-Silva C.G."/>
            <person name="de Carvalho C.R."/>
            <person name="Soares C.M."/>
            <person name="de Menezes C.B."/>
            <person name="Matiolli C."/>
            <person name="Caffrey D."/>
            <person name="Araujo D.A."/>
            <person name="de Oliveira D.M."/>
            <person name="Golenbock D."/>
            <person name="Grisard E.C."/>
            <person name="Fantinatti-Garboggini F."/>
            <person name="de Carvalho F.M."/>
            <person name="Barcellos F.G."/>
            <person name="Prosdocimi F."/>
            <person name="May G."/>
            <person name="Azevedo Junior G.M."/>
            <person name="Guimaraes G.M."/>
            <person name="Goldman G.H."/>
            <person name="Padilha I.Q."/>
            <person name="Batista Jda S."/>
            <person name="Ferro J.A."/>
            <person name="Ribeiro J.M."/>
            <person name="Fietto J.L."/>
            <person name="Dabbas K.M."/>
            <person name="Cerdeira L."/>
            <person name="Agnez-Lima L.F."/>
            <person name="Brocchi M."/>
            <person name="de Carvalho M.O."/>
            <person name="Teixeira Mde M."/>
            <person name="Diniz Maia Mde M."/>
            <person name="Goldman M.H."/>
            <person name="Cruz Schneider M.P."/>
            <person name="Felipe M.S."/>
            <person name="Hungria M."/>
            <person name="Nicolas M.F."/>
            <person name="Pereira M."/>
            <person name="Montes M.A."/>
            <person name="Cantao M.E."/>
            <person name="Vincentz M."/>
            <person name="Rafael M.S."/>
            <person name="Silverman N."/>
            <person name="Stoco P.H."/>
            <person name="Souza R.C."/>
            <person name="Vicentini R."/>
            <person name="Gazzinelli R.T."/>
            <person name="Neves Rde O."/>
            <person name="Silva R."/>
            <person name="Astolfi-Filho S."/>
            <person name="Maciel T.E."/>
            <person name="Urmenyi T.P."/>
            <person name="Tadei W.P."/>
            <person name="Camargo E.P."/>
            <person name="de Vasconcelos A.T."/>
        </authorList>
    </citation>
    <scope>NUCLEOTIDE SEQUENCE</scope>
</reference>
<dbReference type="SUPFAM" id="SSF56574">
    <property type="entry name" value="Serpins"/>
    <property type="match status" value="1"/>
</dbReference>
<dbReference type="EnsemblMetazoa" id="ADAC003281-RA">
    <property type="protein sequence ID" value="ADAC003281-PA"/>
    <property type="gene ID" value="ADAC003281"/>
</dbReference>
<keyword evidence="5" id="KW-1185">Reference proteome</keyword>
<dbReference type="OMA" id="PYYMKED"/>
<dbReference type="STRING" id="43151.W5JQ06"/>
<comment type="similarity">
    <text evidence="1">Belongs to the serpin family.</text>
</comment>
<organism evidence="3">
    <name type="scientific">Anopheles darlingi</name>
    <name type="common">Mosquito</name>
    <dbReference type="NCBI Taxonomy" id="43151"/>
    <lineage>
        <taxon>Eukaryota</taxon>
        <taxon>Metazoa</taxon>
        <taxon>Ecdysozoa</taxon>
        <taxon>Arthropoda</taxon>
        <taxon>Hexapoda</taxon>
        <taxon>Insecta</taxon>
        <taxon>Pterygota</taxon>
        <taxon>Neoptera</taxon>
        <taxon>Endopterygota</taxon>
        <taxon>Diptera</taxon>
        <taxon>Nematocera</taxon>
        <taxon>Culicoidea</taxon>
        <taxon>Culicidae</taxon>
        <taxon>Anophelinae</taxon>
        <taxon>Anopheles</taxon>
    </lineage>
</organism>
<dbReference type="InterPro" id="IPR036186">
    <property type="entry name" value="Serpin_sf"/>
</dbReference>
<name>W5JQ06_ANODA</name>
<dbReference type="GO" id="GO:0005615">
    <property type="term" value="C:extracellular space"/>
    <property type="evidence" value="ECO:0007669"/>
    <property type="project" value="InterPro"/>
</dbReference>